<protein>
    <submittedName>
        <fullName evidence="1">Cof subfamily protein (Haloacid dehalogenase superfamily)</fullName>
    </submittedName>
</protein>
<reference evidence="1 2" key="1">
    <citation type="submission" date="2020-08" db="EMBL/GenBank/DDBJ databases">
        <title>Sequencing the genomes of 1000 actinobacteria strains.</title>
        <authorList>
            <person name="Klenk H.-P."/>
        </authorList>
    </citation>
    <scope>NUCLEOTIDE SEQUENCE [LARGE SCALE GENOMIC DNA]</scope>
    <source>
        <strain evidence="1 2">DSM 17945</strain>
    </source>
</reference>
<name>A0A7W9N1H0_9MICC</name>
<dbReference type="EMBL" id="JACHMW010000001">
    <property type="protein sequence ID" value="MBB5849329.1"/>
    <property type="molecule type" value="Genomic_DNA"/>
</dbReference>
<dbReference type="InterPro" id="IPR000150">
    <property type="entry name" value="Cof"/>
</dbReference>
<dbReference type="SUPFAM" id="SSF56784">
    <property type="entry name" value="HAD-like"/>
    <property type="match status" value="1"/>
</dbReference>
<dbReference type="GO" id="GO:0005829">
    <property type="term" value="C:cytosol"/>
    <property type="evidence" value="ECO:0007669"/>
    <property type="project" value="TreeGrafter"/>
</dbReference>
<dbReference type="Proteomes" id="UP000567246">
    <property type="component" value="Unassembled WGS sequence"/>
</dbReference>
<dbReference type="GO" id="GO:0016791">
    <property type="term" value="F:phosphatase activity"/>
    <property type="evidence" value="ECO:0007669"/>
    <property type="project" value="TreeGrafter"/>
</dbReference>
<evidence type="ECO:0000313" key="1">
    <source>
        <dbReference type="EMBL" id="MBB5849329.1"/>
    </source>
</evidence>
<dbReference type="Gene3D" id="3.30.1240.10">
    <property type="match status" value="1"/>
</dbReference>
<accession>A0A7W9N1H0</accession>
<organism evidence="1 2">
    <name type="scientific">Micrococcus endophyticus</name>
    <dbReference type="NCBI Taxonomy" id="455343"/>
    <lineage>
        <taxon>Bacteria</taxon>
        <taxon>Bacillati</taxon>
        <taxon>Actinomycetota</taxon>
        <taxon>Actinomycetes</taxon>
        <taxon>Micrococcales</taxon>
        <taxon>Micrococcaceae</taxon>
        <taxon>Micrococcus</taxon>
    </lineage>
</organism>
<dbReference type="PANTHER" id="PTHR10000">
    <property type="entry name" value="PHOSPHOSERINE PHOSPHATASE"/>
    <property type="match status" value="1"/>
</dbReference>
<evidence type="ECO:0000313" key="2">
    <source>
        <dbReference type="Proteomes" id="UP000567246"/>
    </source>
</evidence>
<keyword evidence="2" id="KW-1185">Reference proteome</keyword>
<dbReference type="AlphaFoldDB" id="A0A7W9N1H0"/>
<gene>
    <name evidence="1" type="ORF">HDA33_001893</name>
</gene>
<dbReference type="InterPro" id="IPR006379">
    <property type="entry name" value="HAD-SF_hydro_IIB"/>
</dbReference>
<dbReference type="CDD" id="cd07516">
    <property type="entry name" value="HAD_Pase"/>
    <property type="match status" value="1"/>
</dbReference>
<dbReference type="RefSeq" id="WP_184172837.1">
    <property type="nucleotide sequence ID" value="NZ_BAABAG010000019.1"/>
</dbReference>
<dbReference type="NCBIfam" id="TIGR00099">
    <property type="entry name" value="Cof-subfamily"/>
    <property type="match status" value="1"/>
</dbReference>
<comment type="caution">
    <text evidence="1">The sequence shown here is derived from an EMBL/GenBank/DDBJ whole genome shotgun (WGS) entry which is preliminary data.</text>
</comment>
<sequence length="282" mass="30076">MRALPLPPRRPRLIATDLDGTIIGYRHTRSGYLSPRTVAALQEAHETGVEVVFVTGRPLRWLGALSEQLGQVGPVICSNGAVVVDTATDEVLLHHPMDRDAVWDAVGRLRALDRSAAFGAETLDGFFWESAFSERGELEEGFRTAQRLEAVLPGHVDVVKLMARSSTMDPDVFLAAAREELGELLNATHSAPGVSLVEMAAPGVHKAATLAEFAARRGVDARDVVAFGDMPNDTEMLAWAGLGLAVASGHESLLAVADAVVGECDDDGVAQAIERLLELPAE</sequence>
<dbReference type="InterPro" id="IPR023214">
    <property type="entry name" value="HAD_sf"/>
</dbReference>
<dbReference type="PANTHER" id="PTHR10000:SF8">
    <property type="entry name" value="HAD SUPERFAMILY HYDROLASE-LIKE, TYPE 3"/>
    <property type="match status" value="1"/>
</dbReference>
<proteinExistence type="predicted"/>
<dbReference type="InterPro" id="IPR036412">
    <property type="entry name" value="HAD-like_sf"/>
</dbReference>
<dbReference type="Pfam" id="PF08282">
    <property type="entry name" value="Hydrolase_3"/>
    <property type="match status" value="1"/>
</dbReference>
<dbReference type="NCBIfam" id="TIGR01484">
    <property type="entry name" value="HAD-SF-IIB"/>
    <property type="match status" value="1"/>
</dbReference>
<dbReference type="GO" id="GO:0000287">
    <property type="term" value="F:magnesium ion binding"/>
    <property type="evidence" value="ECO:0007669"/>
    <property type="project" value="TreeGrafter"/>
</dbReference>
<dbReference type="Gene3D" id="3.40.50.1000">
    <property type="entry name" value="HAD superfamily/HAD-like"/>
    <property type="match status" value="1"/>
</dbReference>